<accession>A0A6A4WUG4</accession>
<dbReference type="Pfam" id="PF07690">
    <property type="entry name" value="MFS_1"/>
    <property type="match status" value="1"/>
</dbReference>
<reference evidence="7 8" key="1">
    <citation type="submission" date="2019-07" db="EMBL/GenBank/DDBJ databases">
        <title>Draft genome assembly of a fouling barnacle, Amphibalanus amphitrite (Darwin, 1854): The first reference genome for Thecostraca.</title>
        <authorList>
            <person name="Kim W."/>
        </authorList>
    </citation>
    <scope>NUCLEOTIDE SEQUENCE [LARGE SCALE GENOMIC DNA]</scope>
    <source>
        <strain evidence="7">SNU_AA5</strain>
        <tissue evidence="7">Soma without cirri and trophi</tissue>
    </source>
</reference>
<dbReference type="OrthoDB" id="410267at2759"/>
<dbReference type="EMBL" id="VIIS01000309">
    <property type="protein sequence ID" value="KAF0310465.1"/>
    <property type="molecule type" value="Genomic_DNA"/>
</dbReference>
<keyword evidence="3 6" id="KW-0812">Transmembrane</keyword>
<dbReference type="InterPro" id="IPR011701">
    <property type="entry name" value="MFS"/>
</dbReference>
<dbReference type="SUPFAM" id="SSF103473">
    <property type="entry name" value="MFS general substrate transporter"/>
    <property type="match status" value="2"/>
</dbReference>
<feature type="transmembrane region" description="Helical" evidence="6">
    <location>
        <begin position="83"/>
        <end position="101"/>
    </location>
</feature>
<proteinExistence type="predicted"/>
<dbReference type="PANTHER" id="PTHR43385:SF1">
    <property type="entry name" value="RIBOFLAVIN TRANSPORTER RIBJ"/>
    <property type="match status" value="1"/>
</dbReference>
<keyword evidence="5 6" id="KW-0472">Membrane</keyword>
<evidence type="ECO:0000256" key="1">
    <source>
        <dbReference type="ARBA" id="ARBA00004141"/>
    </source>
</evidence>
<evidence type="ECO:0000256" key="6">
    <source>
        <dbReference type="SAM" id="Phobius"/>
    </source>
</evidence>
<dbReference type="GO" id="GO:0022857">
    <property type="term" value="F:transmembrane transporter activity"/>
    <property type="evidence" value="ECO:0007669"/>
    <property type="project" value="InterPro"/>
</dbReference>
<feature type="transmembrane region" description="Helical" evidence="6">
    <location>
        <begin position="139"/>
        <end position="157"/>
    </location>
</feature>
<dbReference type="InterPro" id="IPR036259">
    <property type="entry name" value="MFS_trans_sf"/>
</dbReference>
<name>A0A6A4WUG4_AMPAM</name>
<feature type="transmembrane region" description="Helical" evidence="6">
    <location>
        <begin position="51"/>
        <end position="71"/>
    </location>
</feature>
<protein>
    <submittedName>
        <fullName evidence="7">Uncharacterized protein</fullName>
    </submittedName>
</protein>
<gene>
    <name evidence="7" type="ORF">FJT64_018557</name>
</gene>
<evidence type="ECO:0000256" key="2">
    <source>
        <dbReference type="ARBA" id="ARBA00022448"/>
    </source>
</evidence>
<evidence type="ECO:0000256" key="3">
    <source>
        <dbReference type="ARBA" id="ARBA00022692"/>
    </source>
</evidence>
<feature type="transmembrane region" description="Helical" evidence="6">
    <location>
        <begin position="225"/>
        <end position="249"/>
    </location>
</feature>
<dbReference type="InterPro" id="IPR052983">
    <property type="entry name" value="MFS_Riboflavin_Transporter"/>
</dbReference>
<comment type="caution">
    <text evidence="7">The sequence shown here is derived from an EMBL/GenBank/DDBJ whole genome shotgun (WGS) entry which is preliminary data.</text>
</comment>
<keyword evidence="8" id="KW-1185">Reference proteome</keyword>
<feature type="transmembrane region" description="Helical" evidence="6">
    <location>
        <begin position="169"/>
        <end position="189"/>
    </location>
</feature>
<dbReference type="AlphaFoldDB" id="A0A6A4WUG4"/>
<evidence type="ECO:0000256" key="4">
    <source>
        <dbReference type="ARBA" id="ARBA00022989"/>
    </source>
</evidence>
<evidence type="ECO:0000313" key="8">
    <source>
        <dbReference type="Proteomes" id="UP000440578"/>
    </source>
</evidence>
<dbReference type="Gene3D" id="1.20.1250.20">
    <property type="entry name" value="MFS general substrate transporter like domains"/>
    <property type="match status" value="2"/>
</dbReference>
<evidence type="ECO:0000256" key="5">
    <source>
        <dbReference type="ARBA" id="ARBA00023136"/>
    </source>
</evidence>
<organism evidence="7 8">
    <name type="scientific">Amphibalanus amphitrite</name>
    <name type="common">Striped barnacle</name>
    <name type="synonym">Balanus amphitrite</name>
    <dbReference type="NCBI Taxonomy" id="1232801"/>
    <lineage>
        <taxon>Eukaryota</taxon>
        <taxon>Metazoa</taxon>
        <taxon>Ecdysozoa</taxon>
        <taxon>Arthropoda</taxon>
        <taxon>Crustacea</taxon>
        <taxon>Multicrustacea</taxon>
        <taxon>Cirripedia</taxon>
        <taxon>Thoracica</taxon>
        <taxon>Thoracicalcarea</taxon>
        <taxon>Balanomorpha</taxon>
        <taxon>Balanoidea</taxon>
        <taxon>Balanidae</taxon>
        <taxon>Amphibalaninae</taxon>
        <taxon>Amphibalanus</taxon>
    </lineage>
</organism>
<feature type="transmembrane region" description="Helical" evidence="6">
    <location>
        <begin position="261"/>
        <end position="281"/>
    </location>
</feature>
<dbReference type="GO" id="GO:0016020">
    <property type="term" value="C:membrane"/>
    <property type="evidence" value="ECO:0007669"/>
    <property type="project" value="UniProtKB-SubCell"/>
</dbReference>
<keyword evidence="4 6" id="KW-1133">Transmembrane helix</keyword>
<sequence>MPRWQRPWQGLACIAGGFVMHLTLGTIYTFGNVTSYLTSYLHVRVSEDVDYATTMWIPALMNMGQGLTLAVGGRLYGRFGPRVACLIGCAVLTVSTALSSQTVRSSVALLSLTYGLGGGIGVGLAYVAPMSSAMKFYQLYVTFLFNTITIGFINPLWKAYGQKNIADDHFLAFVGSAAAVFNSLGRVMWGALCDRTSYRTAMLCACTLLCAAFATMQLTPLGGRWMFAVWVWLVFVSFSANFCLIVTAVANTYGTQHAGPIYGVIFSSSVIGSPISVGLANVFLQKLGFPVMFMIQASFVCVRLDMSNIH</sequence>
<feature type="transmembrane region" description="Helical" evidence="6">
    <location>
        <begin position="107"/>
        <end position="127"/>
    </location>
</feature>
<evidence type="ECO:0000313" key="7">
    <source>
        <dbReference type="EMBL" id="KAF0310465.1"/>
    </source>
</evidence>
<comment type="subcellular location">
    <subcellularLocation>
        <location evidence="1">Membrane</location>
        <topology evidence="1">Multi-pass membrane protein</topology>
    </subcellularLocation>
</comment>
<feature type="transmembrane region" description="Helical" evidence="6">
    <location>
        <begin position="12"/>
        <end position="31"/>
    </location>
</feature>
<dbReference type="PANTHER" id="PTHR43385">
    <property type="entry name" value="RIBOFLAVIN TRANSPORTER RIBJ"/>
    <property type="match status" value="1"/>
</dbReference>
<feature type="transmembrane region" description="Helical" evidence="6">
    <location>
        <begin position="201"/>
        <end position="219"/>
    </location>
</feature>
<dbReference type="Proteomes" id="UP000440578">
    <property type="component" value="Unassembled WGS sequence"/>
</dbReference>
<keyword evidence="2" id="KW-0813">Transport</keyword>